<feature type="binding site" evidence="11">
    <location>
        <begin position="280"/>
        <end position="281"/>
    </location>
    <ligand>
        <name>FMN</name>
        <dbReference type="ChEBI" id="CHEBI:58210"/>
    </ligand>
</feature>
<dbReference type="GO" id="GO:0004452">
    <property type="term" value="F:isopentenyl-diphosphate delta-isomerase activity"/>
    <property type="evidence" value="ECO:0007669"/>
    <property type="project" value="UniProtKB-EC"/>
</dbReference>
<keyword evidence="3 11" id="KW-0285">Flavoprotein</keyword>
<keyword evidence="7 11" id="KW-0521">NADP</keyword>
<evidence type="ECO:0000256" key="5">
    <source>
        <dbReference type="ARBA" id="ARBA00022723"/>
    </source>
</evidence>
<dbReference type="RefSeq" id="WP_386043687.1">
    <property type="nucleotide sequence ID" value="NZ_JBHUIO010000002.1"/>
</dbReference>
<evidence type="ECO:0000256" key="1">
    <source>
        <dbReference type="ARBA" id="ARBA00001917"/>
    </source>
</evidence>
<protein>
    <recommendedName>
        <fullName evidence="11">Isopentenyl-diphosphate delta-isomerase</fullName>
        <shortName evidence="11">IPP isomerase</shortName>
        <ecNumber evidence="11">5.3.3.2</ecNumber>
    </recommendedName>
    <alternativeName>
        <fullName evidence="11">Isopentenyl diphosphate:dimethylallyl diphosphate isomerase</fullName>
    </alternativeName>
    <alternativeName>
        <fullName evidence="11">Isopentenyl pyrophosphate isomerase</fullName>
    </alternativeName>
    <alternativeName>
        <fullName evidence="11">Type 2 isopentenyl diphosphate isomerase</fullName>
        <shortName evidence="11">IDI-2</shortName>
    </alternativeName>
</protein>
<dbReference type="EMBL" id="JBHUIO010000002">
    <property type="protein sequence ID" value="MFD2168719.1"/>
    <property type="molecule type" value="Genomic_DNA"/>
</dbReference>
<comment type="cofactor">
    <cofactor evidence="11">
        <name>Mg(2+)</name>
        <dbReference type="ChEBI" id="CHEBI:18420"/>
    </cofactor>
</comment>
<proteinExistence type="inferred from homology"/>
<dbReference type="InterPro" id="IPR013785">
    <property type="entry name" value="Aldolase_TIM"/>
</dbReference>
<evidence type="ECO:0000256" key="4">
    <source>
        <dbReference type="ARBA" id="ARBA00022643"/>
    </source>
</evidence>
<comment type="function">
    <text evidence="11">Involved in the biosynthesis of isoprenoids. Catalyzes the 1,3-allylic rearrangement of the homoallylic substrate isopentenyl (IPP) to its allylic isomer, dimethylallyl diphosphate (DMAPP).</text>
</comment>
<comment type="similarity">
    <text evidence="11">Belongs to the IPP isomerase type 2 family.</text>
</comment>
<comment type="subcellular location">
    <subcellularLocation>
        <location evidence="11">Cytoplasm</location>
    </subcellularLocation>
</comment>
<dbReference type="InterPro" id="IPR000262">
    <property type="entry name" value="FMN-dep_DH"/>
</dbReference>
<keyword evidence="5 11" id="KW-0479">Metal-binding</keyword>
<evidence type="ECO:0000256" key="7">
    <source>
        <dbReference type="ARBA" id="ARBA00022857"/>
    </source>
</evidence>
<comment type="catalytic activity">
    <reaction evidence="11">
        <text>isopentenyl diphosphate = dimethylallyl diphosphate</text>
        <dbReference type="Rhea" id="RHEA:23284"/>
        <dbReference type="ChEBI" id="CHEBI:57623"/>
        <dbReference type="ChEBI" id="CHEBI:128769"/>
        <dbReference type="EC" id="5.3.3.2"/>
    </reaction>
</comment>
<feature type="binding site" evidence="11">
    <location>
        <position position="151"/>
    </location>
    <ligand>
        <name>substrate</name>
    </ligand>
</feature>
<feature type="binding site" evidence="11">
    <location>
        <position position="213"/>
    </location>
    <ligand>
        <name>FMN</name>
        <dbReference type="ChEBI" id="CHEBI:58210"/>
    </ligand>
</feature>
<comment type="caution">
    <text evidence="11">Lacks conserved residue(s) required for the propagation of feature annotation.</text>
</comment>
<evidence type="ECO:0000256" key="2">
    <source>
        <dbReference type="ARBA" id="ARBA00022490"/>
    </source>
</evidence>
<sequence>MSTEQRKLDHVRYALELPVTMSNGFSDLSFVHRALPERDLADASLATSIGGLTLSSPILLNAMTGGAGPTEAINRKLAELANETGIAMAVGSQRAALNDESLRSTYRIVRDVNPDGVIIGNLGAGATVEDAQRAVEMIDADLLHLHLNVAQELTMPEGDRSFAGLLERIQQVIEGVSVPVIIKEVGNGMSIETYRMLASIGARCVDVAGRGGTNFVAIENRRRSGMQFQQLEGWGQTTAVSLLEAQTYLDRFELIGSGGVQHALDVAKCLALGARAVGLAGAILRPLMEAGVEHAIQQVEHMHSELRTILTLQGCERIADLSARPLIVRGETAEWCRLRGIPLEPFARRGL</sequence>
<dbReference type="Gene3D" id="3.20.20.70">
    <property type="entry name" value="Aldolase class I"/>
    <property type="match status" value="1"/>
</dbReference>
<feature type="binding site" evidence="11">
    <location>
        <begin position="6"/>
        <end position="7"/>
    </location>
    <ligand>
        <name>substrate</name>
    </ligand>
</feature>
<dbReference type="PANTHER" id="PTHR43665:SF1">
    <property type="entry name" value="ISOPENTENYL-DIPHOSPHATE DELTA-ISOMERASE"/>
    <property type="match status" value="1"/>
</dbReference>
<feature type="binding site" evidence="11">
    <location>
        <begin position="62"/>
        <end position="64"/>
    </location>
    <ligand>
        <name>FMN</name>
        <dbReference type="ChEBI" id="CHEBI:58210"/>
    </ligand>
</feature>
<dbReference type="NCBIfam" id="TIGR02151">
    <property type="entry name" value="IPP_isom_2"/>
    <property type="match status" value="1"/>
</dbReference>
<evidence type="ECO:0000256" key="10">
    <source>
        <dbReference type="ARBA" id="ARBA00025810"/>
    </source>
</evidence>
<evidence type="ECO:0000313" key="14">
    <source>
        <dbReference type="Proteomes" id="UP001597343"/>
    </source>
</evidence>
<keyword evidence="9 11" id="KW-0413">Isomerase</keyword>
<feature type="binding site" evidence="11">
    <location>
        <begin position="92"/>
        <end position="94"/>
    </location>
    <ligand>
        <name>substrate</name>
    </ligand>
</feature>
<evidence type="ECO:0000256" key="6">
    <source>
        <dbReference type="ARBA" id="ARBA00022842"/>
    </source>
</evidence>
<comment type="caution">
    <text evidence="13">The sequence shown here is derived from an EMBL/GenBank/DDBJ whole genome shotgun (WGS) entry which is preliminary data.</text>
</comment>
<name>A0ABW4ZTP2_9BACL</name>
<gene>
    <name evidence="11 13" type="primary">fni</name>
    <name evidence="13" type="ORF">ACFSOY_01640</name>
</gene>
<feature type="binding site" evidence="11">
    <location>
        <position position="152"/>
    </location>
    <ligand>
        <name>Mg(2+)</name>
        <dbReference type="ChEBI" id="CHEBI:18420"/>
    </ligand>
</feature>
<dbReference type="PANTHER" id="PTHR43665">
    <property type="entry name" value="ISOPENTENYL-DIPHOSPHATE DELTA-ISOMERASE"/>
    <property type="match status" value="1"/>
</dbReference>
<dbReference type="PIRSF" id="PIRSF003314">
    <property type="entry name" value="IPP_isomerase"/>
    <property type="match status" value="1"/>
</dbReference>
<feature type="binding site" evidence="11">
    <location>
        <position position="121"/>
    </location>
    <ligand>
        <name>FMN</name>
        <dbReference type="ChEBI" id="CHEBI:58210"/>
    </ligand>
</feature>
<keyword evidence="14" id="KW-1185">Reference proteome</keyword>
<evidence type="ECO:0000259" key="12">
    <source>
        <dbReference type="Pfam" id="PF01070"/>
    </source>
</evidence>
<keyword evidence="4 11" id="KW-0288">FMN</keyword>
<keyword evidence="6 11" id="KW-0460">Magnesium</keyword>
<dbReference type="HAMAP" id="MF_00354">
    <property type="entry name" value="Idi_2"/>
    <property type="match status" value="1"/>
</dbReference>
<evidence type="ECO:0000256" key="11">
    <source>
        <dbReference type="HAMAP-Rule" id="MF_00354"/>
    </source>
</evidence>
<dbReference type="Proteomes" id="UP001597343">
    <property type="component" value="Unassembled WGS sequence"/>
</dbReference>
<comment type="cofactor">
    <cofactor evidence="1 11">
        <name>FMN</name>
        <dbReference type="ChEBI" id="CHEBI:58210"/>
    </cofactor>
</comment>
<dbReference type="SUPFAM" id="SSF51395">
    <property type="entry name" value="FMN-linked oxidoreductases"/>
    <property type="match status" value="1"/>
</dbReference>
<feature type="binding site" evidence="11">
    <location>
        <position position="183"/>
    </location>
    <ligand>
        <name>FMN</name>
        <dbReference type="ChEBI" id="CHEBI:58210"/>
    </ligand>
</feature>
<dbReference type="InterPro" id="IPR011179">
    <property type="entry name" value="IPdP_isomerase"/>
</dbReference>
<comment type="cofactor">
    <cofactor evidence="11">
        <name>NADPH</name>
        <dbReference type="ChEBI" id="CHEBI:57783"/>
    </cofactor>
</comment>
<keyword evidence="8 11" id="KW-0414">Isoprene biosynthesis</keyword>
<evidence type="ECO:0000256" key="8">
    <source>
        <dbReference type="ARBA" id="ARBA00023229"/>
    </source>
</evidence>
<dbReference type="EC" id="5.3.3.2" evidence="11"/>
<evidence type="ECO:0000256" key="9">
    <source>
        <dbReference type="ARBA" id="ARBA00023235"/>
    </source>
</evidence>
<reference evidence="14" key="1">
    <citation type="journal article" date="2019" name="Int. J. Syst. Evol. Microbiol.">
        <title>The Global Catalogue of Microorganisms (GCM) 10K type strain sequencing project: providing services to taxonomists for standard genome sequencing and annotation.</title>
        <authorList>
            <consortium name="The Broad Institute Genomics Platform"/>
            <consortium name="The Broad Institute Genome Sequencing Center for Infectious Disease"/>
            <person name="Wu L."/>
            <person name="Ma J."/>
        </authorList>
    </citation>
    <scope>NUCLEOTIDE SEQUENCE [LARGE SCALE GENOMIC DNA]</scope>
    <source>
        <strain evidence="14">CGMCC 1.13574</strain>
    </source>
</reference>
<accession>A0ABW4ZTP2</accession>
<feature type="binding site" evidence="11">
    <location>
        <position position="92"/>
    </location>
    <ligand>
        <name>FMN</name>
        <dbReference type="ChEBI" id="CHEBI:58210"/>
    </ligand>
</feature>
<keyword evidence="2 11" id="KW-0963">Cytoplasm</keyword>
<feature type="domain" description="FMN-dependent dehydrogenase" evidence="12">
    <location>
        <begin position="167"/>
        <end position="324"/>
    </location>
</feature>
<dbReference type="Pfam" id="PF01070">
    <property type="entry name" value="FMN_dh"/>
    <property type="match status" value="1"/>
</dbReference>
<dbReference type="CDD" id="cd02811">
    <property type="entry name" value="IDI-2_FMN"/>
    <property type="match status" value="1"/>
</dbReference>
<evidence type="ECO:0000256" key="3">
    <source>
        <dbReference type="ARBA" id="ARBA00022630"/>
    </source>
</evidence>
<evidence type="ECO:0000313" key="13">
    <source>
        <dbReference type="EMBL" id="MFD2168719.1"/>
    </source>
</evidence>
<comment type="subunit">
    <text evidence="10 11">Homooctamer. Dimer of tetramers.</text>
</comment>
<organism evidence="13 14">
    <name type="scientific">Tumebacillus lipolyticus</name>
    <dbReference type="NCBI Taxonomy" id="1280370"/>
    <lineage>
        <taxon>Bacteria</taxon>
        <taxon>Bacillati</taxon>
        <taxon>Bacillota</taxon>
        <taxon>Bacilli</taxon>
        <taxon>Bacillales</taxon>
        <taxon>Alicyclobacillaceae</taxon>
        <taxon>Tumebacillus</taxon>
    </lineage>
</organism>